<sequence>MSESIELRTKRLVRELLTVHLDPFLILLAEEGVAVADQRRRMDALVRALLDVGVDDTLSDGGRPVPVMTDLSQSPPSIRLHKKLIDNVDDSELLLAFQQPVSEILGISQVGVGLVLQSRDDRKLKSLTNKAARQLGGDRVHLTQIPAIVEQRMSLFEERLSDFAEQFGDSVFLLLSGMDDFTEKLKRAKRGWPDWSVVERSSFMKGAVEEIGVAVEGLEDAPDPAALVELCWESLALSPQSFLRHAAQKLRAEQSRVDVEQALLKLARIVDEESGELTGQLQEWSAYGELANAWSELFREEQRALAFAPGRRSTPPVSVFGLPLQTMRLCEPDSLPWDAPLLSWSMREHNALRDLLVGMRRSLAETLPNSHGEICDITTKSDEKPLQVAVADSALQVQVVAGEHSLPDNYDELLARALQANHQAMLRQFERLEASQRKRLLQTLRSAYGGYFGEAKAVWDRRFQAWQKWDEREAFTILCTEVRHVLGAQVIFDPFQDPRESQLRMVPTFTVIVPRPEDTDRTMLHVPLAALRNTFQDTPVRVRVVEVFDDTDQCIWGGDLDVTLQTVEEHKTETVLKSIENDSVRLLVYESLMSTGRIG</sequence>
<dbReference type="Proteomes" id="UP000315995">
    <property type="component" value="Chromosome"/>
</dbReference>
<organism evidence="1 2">
    <name type="scientific">Persicimonas caeni</name>
    <dbReference type="NCBI Taxonomy" id="2292766"/>
    <lineage>
        <taxon>Bacteria</taxon>
        <taxon>Deltaproteobacteria</taxon>
        <taxon>Bradymonadales</taxon>
        <taxon>Bradymonadaceae</taxon>
        <taxon>Persicimonas</taxon>
    </lineage>
</organism>
<evidence type="ECO:0000313" key="1">
    <source>
        <dbReference type="EMBL" id="QDG50790.1"/>
    </source>
</evidence>
<keyword evidence="2" id="KW-1185">Reference proteome</keyword>
<proteinExistence type="predicted"/>
<dbReference type="RefSeq" id="WP_141197282.1">
    <property type="nucleotide sequence ID" value="NZ_CP041186.1"/>
</dbReference>
<dbReference type="OrthoDB" id="5488548at2"/>
<gene>
    <name evidence="1" type="ORF">FIV42_08620</name>
</gene>
<dbReference type="EMBL" id="CP041186">
    <property type="protein sequence ID" value="QDG50790.1"/>
    <property type="molecule type" value="Genomic_DNA"/>
</dbReference>
<protein>
    <submittedName>
        <fullName evidence="1">Uncharacterized protein</fullName>
    </submittedName>
</protein>
<accession>A0A5B8Y2Y3</accession>
<reference evidence="1 2" key="1">
    <citation type="submission" date="2019-06" db="EMBL/GenBank/DDBJ databases">
        <title>Persicimonas caeni gen. nov., sp. nov., a predatory bacterium isolated from solar saltern.</title>
        <authorList>
            <person name="Wang S."/>
        </authorList>
    </citation>
    <scope>NUCLEOTIDE SEQUENCE [LARGE SCALE GENOMIC DNA]</scope>
    <source>
        <strain evidence="1 2">YN101</strain>
    </source>
</reference>
<accession>A0A4Y6PRC2</accession>
<dbReference type="AlphaFoldDB" id="A0A4Y6PRC2"/>
<name>A0A4Y6PRC2_PERCE</name>
<evidence type="ECO:0000313" key="2">
    <source>
        <dbReference type="Proteomes" id="UP000315995"/>
    </source>
</evidence>